<evidence type="ECO:0000313" key="2">
    <source>
        <dbReference type="EMBL" id="BET26525.1"/>
    </source>
</evidence>
<gene>
    <name evidence="2" type="ORF">RGQ30_20260</name>
</gene>
<sequence>MRRHLVDECGVVYGQAGTLDELVELAHKKRLLDLYAKDQDTRSIESLLKEFPDAFWAKSAQHDPGGVATTLSQCMEKVFLASGDHQGQAWEGFSDTPRVQTRLAEMQHLFEASYAGRCLPEWLQKTIEVIRCKHAPITPIKVLCSTRFNQRGQLIKQFLRTLDEDCQTAIHANAEIASYLCALNTFDENTASAMGTVGSNLLILQTHLYQTELDKSTQWQPSDSSVQVIQCRDRIECIEVLAGMIQQVLSSDSALTQADFAVLLPQSFDSYAQLQRVFERAGLQLANLEYIAHERNLAGELLRYALMMFSGASPKLAVKSLLTNPLMPWSADTGYELAASIDRYGFNIKPPKGLRQKHLNLIELFNQDLPRPALSDALITLKSELNMQGLNDQQLVNTESLFAKVISDALDVTKSYDALIESIELTPINVTVRQAVFLDGVTVVYEGSHAWRGYKFLYVMDFVAGSFPAVSSNPVVLSDSEWNELACVVPTLELQRHQRAFAKRMLRNQLARARRKLTLIIPSFNELGDELKPSESLIDLAVVAGQLDDPHTLILDLANEHDRQGIEGLKQTPDAIDWTARHQPEPQDLELNRNLLGLWTSQTKNNSTGEWETVVKPQSPSALDDLLICPLGWLLKQIGADPKVWEPDGFTPMTSGLIAHDVLEALFTGDAALVPSHAEIDAKAPALFEHAIKKKAPYLNTAIWQVERNNLLAVVISAAKAWADLLIKLNARVVAPELWLQGTFDGHPIHGQTDCVISLPDQGVLVVDFKTAKADKYEKRMKAQVDLQASLYQEMLKTGGPKKPEDTEKARHANLKKLNGVLYFTLKDRLATSNYKPEQAINGWNKVSPHGAGVGEMAWSQDVSSQAMAWLKTRFDELRNGRVAMVKESEIELYEKLGFGQFVYSLSPIIQRSIIRDIAAQDDEEEDGQ</sequence>
<dbReference type="InterPro" id="IPR011604">
    <property type="entry name" value="PDDEXK-like_dom_sf"/>
</dbReference>
<keyword evidence="3" id="KW-1185">Reference proteome</keyword>
<dbReference type="Gene3D" id="3.90.320.10">
    <property type="match status" value="1"/>
</dbReference>
<evidence type="ECO:0000259" key="1">
    <source>
        <dbReference type="Pfam" id="PF12705"/>
    </source>
</evidence>
<dbReference type="Gene3D" id="3.40.50.300">
    <property type="entry name" value="P-loop containing nucleotide triphosphate hydrolases"/>
    <property type="match status" value="2"/>
</dbReference>
<dbReference type="AlphaFoldDB" id="A0AA86J7M5"/>
<evidence type="ECO:0000313" key="3">
    <source>
        <dbReference type="Proteomes" id="UP001329151"/>
    </source>
</evidence>
<dbReference type="EMBL" id="AP028947">
    <property type="protein sequence ID" value="BET26525.1"/>
    <property type="molecule type" value="Genomic_DNA"/>
</dbReference>
<dbReference type="SUPFAM" id="SSF52540">
    <property type="entry name" value="P-loop containing nucleoside triphosphate hydrolases"/>
    <property type="match status" value="1"/>
</dbReference>
<feature type="domain" description="PD-(D/E)XK endonuclease-like" evidence="1">
    <location>
        <begin position="619"/>
        <end position="884"/>
    </location>
</feature>
<organism evidence="2 3">
    <name type="scientific">Limnobacter thiooxidans</name>
    <dbReference type="NCBI Taxonomy" id="131080"/>
    <lineage>
        <taxon>Bacteria</taxon>
        <taxon>Pseudomonadati</taxon>
        <taxon>Pseudomonadota</taxon>
        <taxon>Betaproteobacteria</taxon>
        <taxon>Burkholderiales</taxon>
        <taxon>Burkholderiaceae</taxon>
        <taxon>Limnobacter</taxon>
    </lineage>
</organism>
<dbReference type="InterPro" id="IPR027417">
    <property type="entry name" value="P-loop_NTPase"/>
</dbReference>
<reference evidence="2 3" key="1">
    <citation type="submission" date="2023-10" db="EMBL/GenBank/DDBJ databases">
        <title>Complete Genome Sequence of Limnobacter thiooxidans CS-K2T, Isolated from freshwater lake sediments in Bavaria, Germany.</title>
        <authorList>
            <person name="Naruki M."/>
            <person name="Watanabe A."/>
            <person name="Warashina T."/>
            <person name="Morita T."/>
            <person name="Arakawa K."/>
        </authorList>
    </citation>
    <scope>NUCLEOTIDE SEQUENCE [LARGE SCALE GENOMIC DNA]</scope>
    <source>
        <strain evidence="2 3">CS-K2</strain>
    </source>
</reference>
<dbReference type="InterPro" id="IPR038726">
    <property type="entry name" value="PDDEXK_AddAB-type"/>
</dbReference>
<accession>A0AA86J7M5</accession>
<dbReference type="Pfam" id="PF12705">
    <property type="entry name" value="PDDEXK_1"/>
    <property type="match status" value="1"/>
</dbReference>
<name>A0AA86J7M5_9BURK</name>
<proteinExistence type="predicted"/>
<dbReference type="Proteomes" id="UP001329151">
    <property type="component" value="Chromosome"/>
</dbReference>
<dbReference type="KEGG" id="lto:RGQ30_20260"/>
<protein>
    <recommendedName>
        <fullName evidence="1">PD-(D/E)XK endonuclease-like domain-containing protein</fullName>
    </recommendedName>
</protein>